<dbReference type="OrthoDB" id="9816424at2"/>
<sequence>MYPVDANENVVIVLGMHRSGTSAIAAGLEQLGLVMGSSLFKGDEWNPKGYFEEREIVQFNDRLLALYDCRWDSPLPPLLERDHRWDACIDEAMSLVRVLFDEVPAWGFKDPRMCQLAPFWGQVFSQLGIKPRLMIVVRDPAEVVHSLARRDGISSDRAAWLWMTHLLGAMEYLDVADDIRFFAFDHMLSQPATFLSDVAGWLNLKPASETIAHFARDFIAPALSHGAGTRQAALPSLVLQAYESVRSAIERGLTPRALRESFEWQGIISEYRRDIIPTLTSVQRFFQNDRQLSVMELRISALSKGLASAEKLALDRLEEMQKLDTQLIETSDALARAEQIVLRQQEELKLRGDARSRPNEFESLAVERLKQVQKLDGQLSQMSAELAHAEQIVLEQQGVLMSQNEEYARFRETELARFREIELLAIERLEHMQKLDAQLIETSAALALAERVVSEQQDAFKRKDELLALFEETQLLAIERLAQMQKLDAQLLLTSDALAYAEKIVMEQQEALAHANFQASSSDEAPVPASESLQDAPKLDLKV</sequence>
<dbReference type="InterPro" id="IPR027417">
    <property type="entry name" value="P-loop_NTPase"/>
</dbReference>
<evidence type="ECO:0000313" key="2">
    <source>
        <dbReference type="EMBL" id="QOU03688.1"/>
    </source>
</evidence>
<evidence type="ECO:0000313" key="3">
    <source>
        <dbReference type="Proteomes" id="UP000593833"/>
    </source>
</evidence>
<gene>
    <name evidence="2" type="ORF">IM720_23740</name>
</gene>
<evidence type="ECO:0000256" key="1">
    <source>
        <dbReference type="SAM" id="MobiDB-lite"/>
    </source>
</evidence>
<protein>
    <submittedName>
        <fullName evidence="2">Uncharacterized protein</fullName>
    </submittedName>
</protein>
<feature type="region of interest" description="Disordered" evidence="1">
    <location>
        <begin position="516"/>
        <end position="543"/>
    </location>
</feature>
<dbReference type="Proteomes" id="UP000593833">
    <property type="component" value="Chromosome"/>
</dbReference>
<proteinExistence type="predicted"/>
<dbReference type="EMBL" id="CP063233">
    <property type="protein sequence ID" value="QOU03688.1"/>
    <property type="molecule type" value="Genomic_DNA"/>
</dbReference>
<reference evidence="2 3" key="1">
    <citation type="submission" date="2020-10" db="EMBL/GenBank/DDBJ databases">
        <title>Complete genome sequence of a novel Pseudomonas fluorescens strain isolated from the flower of kumarahou (Pomaderris kumeraho).</title>
        <authorList>
            <person name="Summers M.C."/>
            <person name="Nowak V."/>
            <person name="Fairhurst M.J."/>
            <person name="Owen J.G."/>
            <person name="Gerth M.L."/>
            <person name="Patrick W.M."/>
        </authorList>
    </citation>
    <scope>NUCLEOTIDE SEQUENCE [LARGE SCALE GENOMIC DNA]</scope>
    <source>
        <strain evidence="2 3">KF1</strain>
    </source>
</reference>
<accession>A0A1B3DD42</accession>
<dbReference type="Gene3D" id="3.40.50.300">
    <property type="entry name" value="P-loop containing nucleotide triphosphate hydrolases"/>
    <property type="match status" value="1"/>
</dbReference>
<dbReference type="RefSeq" id="WP_069076787.1">
    <property type="nucleotide sequence ID" value="NZ_CP015637.1"/>
</dbReference>
<dbReference type="SUPFAM" id="SSF52540">
    <property type="entry name" value="P-loop containing nucleoside triphosphate hydrolases"/>
    <property type="match status" value="1"/>
</dbReference>
<organism evidence="2 3">
    <name type="scientific">Pseudomonas fluorescens</name>
    <dbReference type="NCBI Taxonomy" id="294"/>
    <lineage>
        <taxon>Bacteria</taxon>
        <taxon>Pseudomonadati</taxon>
        <taxon>Pseudomonadota</taxon>
        <taxon>Gammaproteobacteria</taxon>
        <taxon>Pseudomonadales</taxon>
        <taxon>Pseudomonadaceae</taxon>
        <taxon>Pseudomonas</taxon>
    </lineage>
</organism>
<dbReference type="AlphaFoldDB" id="A0A1B3DD42"/>
<name>A0A1B3DD42_PSEFL</name>